<accession>A0ABP9Y5G6</accession>
<comment type="caution">
    <text evidence="1">The sequence shown here is derived from an EMBL/GenBank/DDBJ whole genome shotgun (WGS) entry which is preliminary data.</text>
</comment>
<organism evidence="1 2">
    <name type="scientific">Helicostylum pulchrum</name>
    <dbReference type="NCBI Taxonomy" id="562976"/>
    <lineage>
        <taxon>Eukaryota</taxon>
        <taxon>Fungi</taxon>
        <taxon>Fungi incertae sedis</taxon>
        <taxon>Mucoromycota</taxon>
        <taxon>Mucoromycotina</taxon>
        <taxon>Mucoromycetes</taxon>
        <taxon>Mucorales</taxon>
        <taxon>Mucorineae</taxon>
        <taxon>Mucoraceae</taxon>
        <taxon>Helicostylum</taxon>
    </lineage>
</organism>
<reference evidence="1 2" key="1">
    <citation type="submission" date="2024-04" db="EMBL/GenBank/DDBJ databases">
        <title>genome sequences of Mucor flavus KT1a and Helicostylum pulchrum KT1b strains isolation_sourced from the surface of a dry-aged beef.</title>
        <authorList>
            <person name="Toyotome T."/>
            <person name="Hosono M."/>
            <person name="Torimaru M."/>
            <person name="Fukuda K."/>
            <person name="Mikami N."/>
        </authorList>
    </citation>
    <scope>NUCLEOTIDE SEQUENCE [LARGE SCALE GENOMIC DNA]</scope>
    <source>
        <strain evidence="1 2">KT1b</strain>
    </source>
</reference>
<evidence type="ECO:0000313" key="2">
    <source>
        <dbReference type="Proteomes" id="UP001476247"/>
    </source>
</evidence>
<sequence length="122" mass="13710">MTSSRPYTTFTLLNRSQAEPATEAVVSSTVLNIIADCMRFDKGSLNKSKLLDSNLGKKETRSKLLVDRILTLFNDEDILRIIGNSEVEKLLVELAEICTQHLKVSNEGIKNNVLDCLKRLEE</sequence>
<protein>
    <submittedName>
        <fullName evidence="1">Uncharacterized protein</fullName>
    </submittedName>
</protein>
<evidence type="ECO:0000313" key="1">
    <source>
        <dbReference type="EMBL" id="GAA5801818.1"/>
    </source>
</evidence>
<dbReference type="Proteomes" id="UP001476247">
    <property type="component" value="Unassembled WGS sequence"/>
</dbReference>
<gene>
    <name evidence="1" type="ORF">HPULCUR_007272</name>
</gene>
<keyword evidence="2" id="KW-1185">Reference proteome</keyword>
<name>A0ABP9Y5G6_9FUNG</name>
<dbReference type="EMBL" id="BAABUJ010000020">
    <property type="protein sequence ID" value="GAA5801818.1"/>
    <property type="molecule type" value="Genomic_DNA"/>
</dbReference>
<proteinExistence type="predicted"/>